<keyword evidence="1" id="KW-0472">Membrane</keyword>
<evidence type="ECO:0000313" key="3">
    <source>
        <dbReference type="Proteomes" id="UP000579605"/>
    </source>
</evidence>
<feature type="transmembrane region" description="Helical" evidence="1">
    <location>
        <begin position="51"/>
        <end position="73"/>
    </location>
</feature>
<accession>A0A852ZVA2</accession>
<gene>
    <name evidence="2" type="ORF">F4554_005887</name>
</gene>
<comment type="caution">
    <text evidence="2">The sequence shown here is derived from an EMBL/GenBank/DDBJ whole genome shotgun (WGS) entry which is preliminary data.</text>
</comment>
<dbReference type="Proteomes" id="UP000579605">
    <property type="component" value="Unassembled WGS sequence"/>
</dbReference>
<proteinExistence type="predicted"/>
<organism evidence="2 3">
    <name type="scientific">Actinopolymorpha rutila</name>
    <dbReference type="NCBI Taxonomy" id="446787"/>
    <lineage>
        <taxon>Bacteria</taxon>
        <taxon>Bacillati</taxon>
        <taxon>Actinomycetota</taxon>
        <taxon>Actinomycetes</taxon>
        <taxon>Propionibacteriales</taxon>
        <taxon>Actinopolymorphaceae</taxon>
        <taxon>Actinopolymorpha</taxon>
    </lineage>
</organism>
<sequence length="165" mass="16896">MAGMNSTAAAVGGAVTFVWLGMVLAISFLEAPLKFRAPGVTIPLGLGIGRLVFRALNAVEVVLALAIVIAVALSGPSAVVVAFTVVVIVLLVVQLAVIRPRLNRRSDEVLAGVLDTGARADAPAGAGVRAESEQPRSHGHLAYVACEVVKVIALLDLGTSLLART</sequence>
<dbReference type="RefSeq" id="WP_202889505.1">
    <property type="nucleotide sequence ID" value="NZ_BAAARR010000045.1"/>
</dbReference>
<name>A0A852ZVA2_9ACTN</name>
<keyword evidence="1" id="KW-0812">Transmembrane</keyword>
<reference evidence="2 3" key="1">
    <citation type="submission" date="2020-07" db="EMBL/GenBank/DDBJ databases">
        <title>Sequencing the genomes of 1000 actinobacteria strains.</title>
        <authorList>
            <person name="Klenk H.-P."/>
        </authorList>
    </citation>
    <scope>NUCLEOTIDE SEQUENCE [LARGE SCALE GENOMIC DNA]</scope>
    <source>
        <strain evidence="2 3">DSM 18448</strain>
    </source>
</reference>
<dbReference type="AlphaFoldDB" id="A0A852ZVA2"/>
<keyword evidence="1" id="KW-1133">Transmembrane helix</keyword>
<evidence type="ECO:0000256" key="1">
    <source>
        <dbReference type="SAM" id="Phobius"/>
    </source>
</evidence>
<feature type="transmembrane region" description="Helical" evidence="1">
    <location>
        <begin position="79"/>
        <end position="98"/>
    </location>
</feature>
<evidence type="ECO:0008006" key="4">
    <source>
        <dbReference type="Google" id="ProtNLM"/>
    </source>
</evidence>
<evidence type="ECO:0000313" key="2">
    <source>
        <dbReference type="EMBL" id="NYH93249.1"/>
    </source>
</evidence>
<feature type="transmembrane region" description="Helical" evidence="1">
    <location>
        <begin position="6"/>
        <end position="30"/>
    </location>
</feature>
<dbReference type="EMBL" id="JACBZH010000001">
    <property type="protein sequence ID" value="NYH93249.1"/>
    <property type="molecule type" value="Genomic_DNA"/>
</dbReference>
<protein>
    <recommendedName>
        <fullName evidence="4">Transmembrane protein</fullName>
    </recommendedName>
</protein>
<keyword evidence="3" id="KW-1185">Reference proteome</keyword>